<gene>
    <name evidence="8" type="ORF">ODALV1_LOCUS19962</name>
</gene>
<evidence type="ECO:0000313" key="9">
    <source>
        <dbReference type="Proteomes" id="UP001642540"/>
    </source>
</evidence>
<comment type="subcellular location">
    <subcellularLocation>
        <location evidence="1">Membrane</location>
        <topology evidence="1">Multi-pass membrane protein</topology>
    </subcellularLocation>
</comment>
<name>A0ABP1RDC1_9HEXA</name>
<feature type="transmembrane region" description="Helical" evidence="7">
    <location>
        <begin position="108"/>
        <end position="133"/>
    </location>
</feature>
<dbReference type="PANTHER" id="PTHR12316:SF17">
    <property type="entry name" value="NINJURIN C, ISOFORM D"/>
    <property type="match status" value="1"/>
</dbReference>
<comment type="similarity">
    <text evidence="2">Belongs to the ninjurin family.</text>
</comment>
<evidence type="ECO:0000256" key="6">
    <source>
        <dbReference type="ARBA" id="ARBA00023136"/>
    </source>
</evidence>
<evidence type="ECO:0000256" key="5">
    <source>
        <dbReference type="ARBA" id="ARBA00022989"/>
    </source>
</evidence>
<evidence type="ECO:0008006" key="10">
    <source>
        <dbReference type="Google" id="ProtNLM"/>
    </source>
</evidence>
<evidence type="ECO:0000256" key="4">
    <source>
        <dbReference type="ARBA" id="ARBA00022889"/>
    </source>
</evidence>
<evidence type="ECO:0000313" key="8">
    <source>
        <dbReference type="EMBL" id="CAL8122805.1"/>
    </source>
</evidence>
<dbReference type="Proteomes" id="UP001642540">
    <property type="component" value="Unassembled WGS sequence"/>
</dbReference>
<evidence type="ECO:0000256" key="3">
    <source>
        <dbReference type="ARBA" id="ARBA00022692"/>
    </source>
</evidence>
<keyword evidence="5 7" id="KW-1133">Transmembrane helix</keyword>
<proteinExistence type="inferred from homology"/>
<keyword evidence="3 7" id="KW-0812">Transmembrane</keyword>
<sequence>MEINKVDVTNNEGVGDSIFSFLRSFNSYATKKTVGQGALDLALLAANISKLTAVLDRNKKDTVYYILVVIICLSIGLQLIVGVLMGVIGKMDLKTEQQRKVANILNNIITVLVSVICAINIVLSVIDISAPIAKQVKPSESS</sequence>
<dbReference type="InterPro" id="IPR007007">
    <property type="entry name" value="Ninjurin"/>
</dbReference>
<organism evidence="8 9">
    <name type="scientific">Orchesella dallaii</name>
    <dbReference type="NCBI Taxonomy" id="48710"/>
    <lineage>
        <taxon>Eukaryota</taxon>
        <taxon>Metazoa</taxon>
        <taxon>Ecdysozoa</taxon>
        <taxon>Arthropoda</taxon>
        <taxon>Hexapoda</taxon>
        <taxon>Collembola</taxon>
        <taxon>Entomobryomorpha</taxon>
        <taxon>Entomobryoidea</taxon>
        <taxon>Orchesellidae</taxon>
        <taxon>Orchesellinae</taxon>
        <taxon>Orchesella</taxon>
    </lineage>
</organism>
<accession>A0ABP1RDC1</accession>
<evidence type="ECO:0000256" key="2">
    <source>
        <dbReference type="ARBA" id="ARBA00008141"/>
    </source>
</evidence>
<feature type="transmembrane region" description="Helical" evidence="7">
    <location>
        <begin position="63"/>
        <end position="88"/>
    </location>
</feature>
<keyword evidence="6 7" id="KW-0472">Membrane</keyword>
<dbReference type="Pfam" id="PF04923">
    <property type="entry name" value="Ninjurin"/>
    <property type="match status" value="1"/>
</dbReference>
<protein>
    <recommendedName>
        <fullName evidence="10">Ninjurin-2</fullName>
    </recommendedName>
</protein>
<keyword evidence="9" id="KW-1185">Reference proteome</keyword>
<evidence type="ECO:0000256" key="7">
    <source>
        <dbReference type="SAM" id="Phobius"/>
    </source>
</evidence>
<reference evidence="8 9" key="1">
    <citation type="submission" date="2024-08" db="EMBL/GenBank/DDBJ databases">
        <authorList>
            <person name="Cucini C."/>
            <person name="Frati F."/>
        </authorList>
    </citation>
    <scope>NUCLEOTIDE SEQUENCE [LARGE SCALE GENOMIC DNA]</scope>
</reference>
<keyword evidence="4" id="KW-0130">Cell adhesion</keyword>
<evidence type="ECO:0000256" key="1">
    <source>
        <dbReference type="ARBA" id="ARBA00004141"/>
    </source>
</evidence>
<dbReference type="PANTHER" id="PTHR12316">
    <property type="entry name" value="NINJURIN-RELATED"/>
    <property type="match status" value="1"/>
</dbReference>
<comment type="caution">
    <text evidence="8">The sequence shown here is derived from an EMBL/GenBank/DDBJ whole genome shotgun (WGS) entry which is preliminary data.</text>
</comment>
<dbReference type="EMBL" id="CAXLJM020000068">
    <property type="protein sequence ID" value="CAL8122805.1"/>
    <property type="molecule type" value="Genomic_DNA"/>
</dbReference>